<proteinExistence type="predicted"/>
<reference evidence="1 2" key="1">
    <citation type="submission" date="2023-04" db="EMBL/GenBank/DDBJ databases">
        <authorList>
            <person name="Zhang K."/>
        </authorList>
    </citation>
    <scope>NUCLEOTIDE SEQUENCE [LARGE SCALE GENOMIC DNA]</scope>
</reference>
<organism evidence="1 2">
    <name type="scientific">Enterobacter phage SDFMU_EhYP</name>
    <dbReference type="NCBI Taxonomy" id="3076128"/>
    <lineage>
        <taxon>Viruses</taxon>
        <taxon>Duplodnaviria</taxon>
        <taxon>Heunggongvirae</taxon>
        <taxon>Uroviricota</taxon>
        <taxon>Caudoviricetes</taxon>
        <taxon>Autographivirales</taxon>
        <taxon>Autoscriptoviridae</taxon>
        <taxon>Slopekvirinae</taxon>
        <taxon>Koutsourovirus</taxon>
        <taxon>Koutsourovirus EhYP</taxon>
    </lineage>
</organism>
<evidence type="ECO:0000313" key="1">
    <source>
        <dbReference type="EMBL" id="WNO29993.1"/>
    </source>
</evidence>
<name>A0AA96KRG3_9CAUD</name>
<protein>
    <submittedName>
        <fullName evidence="1">Uncharacterized protein</fullName>
    </submittedName>
</protein>
<accession>A0AA96KRG3</accession>
<dbReference type="Proteomes" id="UP001305490">
    <property type="component" value="Segment"/>
</dbReference>
<evidence type="ECO:0000313" key="2">
    <source>
        <dbReference type="Proteomes" id="UP001305490"/>
    </source>
</evidence>
<dbReference type="EMBL" id="OQ884031">
    <property type="protein sequence ID" value="WNO29993.1"/>
    <property type="molecule type" value="Genomic_DNA"/>
</dbReference>
<keyword evidence="2" id="KW-1185">Reference proteome</keyword>
<sequence>MANLTVMHELHGELYMENRHGLFKFVPKPEHSAVPYGWLELGYCGEDRWLRNLRDIRFHPDTVSWEVQQ</sequence>